<accession>A0A1A8WZJ0</accession>
<keyword evidence="2" id="KW-0812">Transmembrane</keyword>
<evidence type="ECO:0000256" key="2">
    <source>
        <dbReference type="SAM" id="Phobius"/>
    </source>
</evidence>
<proteinExistence type="predicted"/>
<organism evidence="3 4">
    <name type="scientific">Plasmodium ovale curtisi</name>
    <dbReference type="NCBI Taxonomy" id="864141"/>
    <lineage>
        <taxon>Eukaryota</taxon>
        <taxon>Sar</taxon>
        <taxon>Alveolata</taxon>
        <taxon>Apicomplexa</taxon>
        <taxon>Aconoidasida</taxon>
        <taxon>Haemosporida</taxon>
        <taxon>Plasmodiidae</taxon>
        <taxon>Plasmodium</taxon>
        <taxon>Plasmodium (Plasmodium)</taxon>
    </lineage>
</organism>
<keyword evidence="2" id="KW-1133">Transmembrane helix</keyword>
<keyword evidence="2" id="KW-0472">Membrane</keyword>
<protein>
    <submittedName>
        <fullName evidence="3">Uncharacterized protein</fullName>
    </submittedName>
</protein>
<evidence type="ECO:0000313" key="4">
    <source>
        <dbReference type="Proteomes" id="UP000078546"/>
    </source>
</evidence>
<name>A0A1A8WZJ0_PLAOA</name>
<dbReference type="EMBL" id="FLQV01000839">
    <property type="protein sequence ID" value="SBS98420.1"/>
    <property type="molecule type" value="Genomic_DNA"/>
</dbReference>
<evidence type="ECO:0000313" key="3">
    <source>
        <dbReference type="EMBL" id="SBS98420.1"/>
    </source>
</evidence>
<dbReference type="Proteomes" id="UP000078546">
    <property type="component" value="Unassembled WGS sequence"/>
</dbReference>
<reference evidence="4" key="1">
    <citation type="submission" date="2016-05" db="EMBL/GenBank/DDBJ databases">
        <authorList>
            <person name="Naeem Raeece"/>
        </authorList>
    </citation>
    <scope>NUCLEOTIDE SEQUENCE [LARGE SCALE GENOMIC DNA]</scope>
</reference>
<feature type="compositionally biased region" description="Basic and acidic residues" evidence="1">
    <location>
        <begin position="1515"/>
        <end position="1526"/>
    </location>
</feature>
<gene>
    <name evidence="3" type="ORF">POVCU1_046020</name>
</gene>
<feature type="region of interest" description="Disordered" evidence="1">
    <location>
        <begin position="1515"/>
        <end position="1543"/>
    </location>
</feature>
<evidence type="ECO:0000256" key="1">
    <source>
        <dbReference type="SAM" id="MobiDB-lite"/>
    </source>
</evidence>
<feature type="transmembrane region" description="Helical" evidence="2">
    <location>
        <begin position="790"/>
        <end position="806"/>
    </location>
</feature>
<feature type="transmembrane region" description="Helical" evidence="2">
    <location>
        <begin position="757"/>
        <end position="778"/>
    </location>
</feature>
<sequence length="1543" mass="182456">MMPPRNVNTYTKSRDDLRKESLSNSVNYISHKTVIITHVREEAMMNVVELIEKRKFKAIEKNVNAKRLECFFFSFLRLNNLYKGKNKNILKIWKIITRENGLFSKYNEYDFVNFKYVCEFIMSILGDKNGNNECGGDILKKKNVTEMYSSNGRAVVDMFLYQLVRIILYCSRHVGVYSGEVEDKKGDQQDYQRDDFHTFADIVVINEQGEFEILFNKIHPLIYNTYVQNMVADVVSNPLINANECFLRYVLYVMYKIYINGRDALFFYFIIYTKWKKIKSNIVNTNDLTIHRKVCHYVKKRNRKTIWSFKILRRFLFNLSDRVTIHNFVRFIFSYLRSQLITICPNDWEKEIVSYKKEKNAFEFSLFVDASIRDLAPDISPLLNYDLKKIKNIIRSEQAEGYDLYTLLHIVNISHCDDHTMLKCYLIALTKCVYSFDMSTKNGENVLLKMRDIYLNRSEHQNSNTNGYTYREEDVNLQVLKKETFYTLDCVLNHIYICCYIIVNSRKNFFVKYDDVEENVESDKCLYNYCHYSDVNYVSNYLGSSLSGEHMVRRKYVTMVALLLHMKVISIDDIWSFRLLRLVENNIFFHILNMFRYRKKNVLFCLTLSNLLKVKYEAMLAALEKQEKWALEKRELEKWDQGMHVQAQVQGQACTHKGESNRCGISMHLTPRGPFYMESLGKESLLILQSRRKEVKEYASKENRLFDILTFLAMDIQKSMIRLPLKVLKSIFKEIFKYLSKPIHDVKKRIHDYFSSMCLRIVFYLFELIFVLSSHIYYLGEVYTVDDYNVKFYLFSFYFNLIDVYINFVEKYNARNNTFVYSLLNYHFVRAFLFLFDYTSGVDMNEKIENNYMDETTTPKYNQSKRKLFFQIYTDGYLLSNEQEKISSPVNHLACIEDMNMFRQNYTKYVTHRERNDNILMEESNFDETFSQYVHTIMSSFLRNNKREVNYNLYTLLMYAIAKLHVSYSYRYREVNYLPILHILPWKSCLLYAVKNTLFSSYFFQKFYESLQILLPEIAIEQIGTDFNCAAADVGKPGEVVTLMHCIQGIGDNNPTWEECIPWDTSILTQVVLAREIIHTIFFTENGEITDVGKLETLWRCSNLLKSCVFLIIFIEIYFLGKMKLSTVRMKRNIFMKIIHNMFDEQMCSYYISIFQNPLNFFLKCSKIFCQRLIVYDYMDTLVLFIFTKLYHYLSLIPPKLSPQDFLPISVDDITSLQETAIAQFIMDLRREEVLPVEASPVEASPGVTYSPATTATATATSCIPDVSREAIFSNLPFFLKKMDVLVKTFGTNCLNSVCESGFNMKSAFYLSFYMTPPIFANIFYCLNNNIMAIVSENFQLDDNIKYYEHVHVKKGEYTLEAYNILDKTLFYLQIVVFYLIVNANNKLLNLNTYMQNVCTYFINCLQMHEKPHVHKFILASIPTMLQYFYFFPSFIPNVMLPLAQITGTQDEFAKRVTHFRVQITAVLEASYRHGFCMFNGLKHKTRWKERNSRTGGERRDGRVLKWGCNLRKMRGNEGRRQDGRRRNGKRRGVWTESPNGHK</sequence>